<evidence type="ECO:0000313" key="1">
    <source>
        <dbReference type="EMBL" id="QDU02002.1"/>
    </source>
</evidence>
<protein>
    <submittedName>
        <fullName evidence="1">Uncharacterized protein</fullName>
    </submittedName>
</protein>
<sequence>MGKCRFYRSAAVGESQTAGHKKIPCRKLKTAGDFGAKIETIYLSGGRMLQQGGALASGRSMRKPFPGNRVAFRLSTHVF</sequence>
<accession>A0A517W9S0</accession>
<gene>
    <name evidence="1" type="ORF">V6x_16860</name>
</gene>
<dbReference type="EMBL" id="CP036347">
    <property type="protein sequence ID" value="QDU02002.1"/>
    <property type="molecule type" value="Genomic_DNA"/>
</dbReference>
<organism evidence="1 2">
    <name type="scientific">Gimesia chilikensis</name>
    <dbReference type="NCBI Taxonomy" id="2605989"/>
    <lineage>
        <taxon>Bacteria</taxon>
        <taxon>Pseudomonadati</taxon>
        <taxon>Planctomycetota</taxon>
        <taxon>Planctomycetia</taxon>
        <taxon>Planctomycetales</taxon>
        <taxon>Planctomycetaceae</taxon>
        <taxon>Gimesia</taxon>
    </lineage>
</organism>
<proteinExistence type="predicted"/>
<dbReference type="Proteomes" id="UP000320722">
    <property type="component" value="Chromosome"/>
</dbReference>
<evidence type="ECO:0000313" key="2">
    <source>
        <dbReference type="Proteomes" id="UP000320722"/>
    </source>
</evidence>
<reference evidence="1 2" key="1">
    <citation type="submission" date="2019-02" db="EMBL/GenBank/DDBJ databases">
        <title>Deep-cultivation of Planctomycetes and their phenomic and genomic characterization uncovers novel biology.</title>
        <authorList>
            <person name="Wiegand S."/>
            <person name="Jogler M."/>
            <person name="Boedeker C."/>
            <person name="Pinto D."/>
            <person name="Vollmers J."/>
            <person name="Rivas-Marin E."/>
            <person name="Kohn T."/>
            <person name="Peeters S.H."/>
            <person name="Heuer A."/>
            <person name="Rast P."/>
            <person name="Oberbeckmann S."/>
            <person name="Bunk B."/>
            <person name="Jeske O."/>
            <person name="Meyerdierks A."/>
            <person name="Storesund J.E."/>
            <person name="Kallscheuer N."/>
            <person name="Luecker S."/>
            <person name="Lage O.M."/>
            <person name="Pohl T."/>
            <person name="Merkel B.J."/>
            <person name="Hornburger P."/>
            <person name="Mueller R.-W."/>
            <person name="Bruemmer F."/>
            <person name="Labrenz M."/>
            <person name="Spormann A.M."/>
            <person name="Op den Camp H."/>
            <person name="Overmann J."/>
            <person name="Amann R."/>
            <person name="Jetten M.S.M."/>
            <person name="Mascher T."/>
            <person name="Medema M.H."/>
            <person name="Devos D.P."/>
            <person name="Kaster A.-K."/>
            <person name="Ovreas L."/>
            <person name="Rohde M."/>
            <person name="Galperin M.Y."/>
            <person name="Jogler C."/>
        </authorList>
    </citation>
    <scope>NUCLEOTIDE SEQUENCE [LARGE SCALE GENOMIC DNA]</scope>
    <source>
        <strain evidence="1 2">V6</strain>
    </source>
</reference>
<name>A0A517W9S0_9PLAN</name>
<dbReference type="AlphaFoldDB" id="A0A517W9S0"/>